<comment type="caution">
    <text evidence="12">The sequence shown here is derived from an EMBL/GenBank/DDBJ whole genome shotgun (WGS) entry which is preliminary data.</text>
</comment>
<keyword evidence="10" id="KW-0961">Cell wall biogenesis/degradation</keyword>
<keyword evidence="9 11" id="KW-0472">Membrane</keyword>
<dbReference type="GO" id="GO:0009252">
    <property type="term" value="P:peptidoglycan biosynthetic process"/>
    <property type="evidence" value="ECO:0007669"/>
    <property type="project" value="UniProtKB-KW"/>
</dbReference>
<gene>
    <name evidence="12" type="ORF">COU00_04360</name>
</gene>
<evidence type="ECO:0000256" key="11">
    <source>
        <dbReference type="SAM" id="Phobius"/>
    </source>
</evidence>
<evidence type="ECO:0000256" key="2">
    <source>
        <dbReference type="ARBA" id="ARBA00022475"/>
    </source>
</evidence>
<evidence type="ECO:0000256" key="7">
    <source>
        <dbReference type="ARBA" id="ARBA00022984"/>
    </source>
</evidence>
<dbReference type="GO" id="GO:0008360">
    <property type="term" value="P:regulation of cell shape"/>
    <property type="evidence" value="ECO:0007669"/>
    <property type="project" value="UniProtKB-KW"/>
</dbReference>
<dbReference type="Proteomes" id="UP000229335">
    <property type="component" value="Unassembled WGS sequence"/>
</dbReference>
<evidence type="ECO:0000256" key="4">
    <source>
        <dbReference type="ARBA" id="ARBA00022679"/>
    </source>
</evidence>
<dbReference type="PROSITE" id="PS00428">
    <property type="entry name" value="FTSW_RODA_SPOVE"/>
    <property type="match status" value="1"/>
</dbReference>
<evidence type="ECO:0000256" key="1">
    <source>
        <dbReference type="ARBA" id="ARBA00004141"/>
    </source>
</evidence>
<accession>A0A2M6WKW7</accession>
<proteinExistence type="predicted"/>
<dbReference type="GO" id="GO:0016757">
    <property type="term" value="F:glycosyltransferase activity"/>
    <property type="evidence" value="ECO:0007669"/>
    <property type="project" value="UniProtKB-KW"/>
</dbReference>
<evidence type="ECO:0000256" key="3">
    <source>
        <dbReference type="ARBA" id="ARBA00022676"/>
    </source>
</evidence>
<dbReference type="GO" id="GO:0051301">
    <property type="term" value="P:cell division"/>
    <property type="evidence" value="ECO:0007669"/>
    <property type="project" value="InterPro"/>
</dbReference>
<dbReference type="AlphaFoldDB" id="A0A2M6WKW7"/>
<dbReference type="NCBIfam" id="TIGR02210">
    <property type="entry name" value="rodA_shape"/>
    <property type="match status" value="1"/>
</dbReference>
<evidence type="ECO:0000313" key="13">
    <source>
        <dbReference type="Proteomes" id="UP000229335"/>
    </source>
</evidence>
<dbReference type="InterPro" id="IPR018365">
    <property type="entry name" value="Cell_cycle_FtsW-rel_CS"/>
</dbReference>
<keyword evidence="2" id="KW-1003">Cell membrane</keyword>
<evidence type="ECO:0000256" key="5">
    <source>
        <dbReference type="ARBA" id="ARBA00022692"/>
    </source>
</evidence>
<feature type="transmembrane region" description="Helical" evidence="11">
    <location>
        <begin position="140"/>
        <end position="157"/>
    </location>
</feature>
<feature type="transmembrane region" description="Helical" evidence="11">
    <location>
        <begin position="163"/>
        <end position="180"/>
    </location>
</feature>
<evidence type="ECO:0000256" key="9">
    <source>
        <dbReference type="ARBA" id="ARBA00023136"/>
    </source>
</evidence>
<sequence length="367" mass="40869">MFHRLLNHFKRFDWIVFSAVVMLVSFGLAAIYSVGLGNGEMSLLNFKKQCVFAGIGITLLFLFSLFDFHSLYGLSRWIYAGGIVVLALVLFLGAPVRGTRAWFEFFGFSLQPSELVKIIVVLTLAKYFSSASYKINQLKHLTLTGLMVVLPIALILLQPDFGSAMIIFLFWLAITGIFGLNRKQIIPIILITCLFFVFSFFFLLKDYQKERILTFINPNVSSLDKGYNAAQAIIAVGSGKFIGKGLGFGSQSQLKFLPESQTDFIFAVIGEELGFLGISLLMICLTVFFFRLIHWVWRIDNNFGLYIILGAIILLFIETFINIGMNVGLLPVVGITLPLVSYGGSSLIASLILVGIVESVIIHARHN</sequence>
<keyword evidence="6" id="KW-0133">Cell shape</keyword>
<feature type="transmembrane region" description="Helical" evidence="11">
    <location>
        <begin position="12"/>
        <end position="34"/>
    </location>
</feature>
<dbReference type="EMBL" id="PFAS01000075">
    <property type="protein sequence ID" value="PIT93451.1"/>
    <property type="molecule type" value="Genomic_DNA"/>
</dbReference>
<dbReference type="GO" id="GO:0015648">
    <property type="term" value="F:lipid-linked peptidoglycan transporter activity"/>
    <property type="evidence" value="ECO:0007669"/>
    <property type="project" value="TreeGrafter"/>
</dbReference>
<dbReference type="InterPro" id="IPR001182">
    <property type="entry name" value="FtsW/RodA"/>
</dbReference>
<evidence type="ECO:0000313" key="12">
    <source>
        <dbReference type="EMBL" id="PIT93451.1"/>
    </source>
</evidence>
<feature type="transmembrane region" description="Helical" evidence="11">
    <location>
        <begin position="339"/>
        <end position="362"/>
    </location>
</feature>
<feature type="transmembrane region" description="Helical" evidence="11">
    <location>
        <begin position="46"/>
        <end position="65"/>
    </location>
</feature>
<dbReference type="PANTHER" id="PTHR30474">
    <property type="entry name" value="CELL CYCLE PROTEIN"/>
    <property type="match status" value="1"/>
</dbReference>
<keyword evidence="8 11" id="KW-1133">Transmembrane helix</keyword>
<dbReference type="InterPro" id="IPR011923">
    <property type="entry name" value="RodA/MrdB"/>
</dbReference>
<dbReference type="GO" id="GO:0005886">
    <property type="term" value="C:plasma membrane"/>
    <property type="evidence" value="ECO:0007669"/>
    <property type="project" value="TreeGrafter"/>
</dbReference>
<dbReference type="PANTHER" id="PTHR30474:SF1">
    <property type="entry name" value="PEPTIDOGLYCAN GLYCOSYLTRANSFERASE MRDB"/>
    <property type="match status" value="1"/>
</dbReference>
<feature type="transmembrane region" description="Helical" evidence="11">
    <location>
        <begin position="77"/>
        <end position="96"/>
    </location>
</feature>
<feature type="transmembrane region" description="Helical" evidence="11">
    <location>
        <begin position="305"/>
        <end position="327"/>
    </location>
</feature>
<evidence type="ECO:0000256" key="8">
    <source>
        <dbReference type="ARBA" id="ARBA00022989"/>
    </source>
</evidence>
<dbReference type="GO" id="GO:0071555">
    <property type="term" value="P:cell wall organization"/>
    <property type="evidence" value="ECO:0007669"/>
    <property type="project" value="UniProtKB-KW"/>
</dbReference>
<name>A0A2M6WKW7_9BACT</name>
<dbReference type="Pfam" id="PF01098">
    <property type="entry name" value="FTSW_RODA_SPOVE"/>
    <property type="match status" value="1"/>
</dbReference>
<comment type="subcellular location">
    <subcellularLocation>
        <location evidence="1">Membrane</location>
        <topology evidence="1">Multi-pass membrane protein</topology>
    </subcellularLocation>
</comment>
<evidence type="ECO:0000256" key="10">
    <source>
        <dbReference type="ARBA" id="ARBA00023316"/>
    </source>
</evidence>
<reference evidence="13" key="1">
    <citation type="submission" date="2017-09" db="EMBL/GenBank/DDBJ databases">
        <title>Depth-based differentiation of microbial function through sediment-hosted aquifers and enrichment of novel symbionts in the deep terrestrial subsurface.</title>
        <authorList>
            <person name="Probst A.J."/>
            <person name="Ladd B."/>
            <person name="Jarett J.K."/>
            <person name="Geller-Mcgrath D.E."/>
            <person name="Sieber C.M.K."/>
            <person name="Emerson J.B."/>
            <person name="Anantharaman K."/>
            <person name="Thomas B.C."/>
            <person name="Malmstrom R."/>
            <person name="Stieglmeier M."/>
            <person name="Klingl A."/>
            <person name="Woyke T."/>
            <person name="Ryan C.M."/>
            <person name="Banfield J.F."/>
        </authorList>
    </citation>
    <scope>NUCLEOTIDE SEQUENCE [LARGE SCALE GENOMIC DNA]</scope>
</reference>
<organism evidence="12 13">
    <name type="scientific">Candidatus Falkowbacteria bacterium CG10_big_fil_rev_8_21_14_0_10_43_11</name>
    <dbReference type="NCBI Taxonomy" id="1974568"/>
    <lineage>
        <taxon>Bacteria</taxon>
        <taxon>Candidatus Falkowiibacteriota</taxon>
    </lineage>
</organism>
<keyword evidence="3" id="KW-0328">Glycosyltransferase</keyword>
<protein>
    <submittedName>
        <fullName evidence="12">Rod shape-determining protein RodA</fullName>
    </submittedName>
</protein>
<keyword evidence="4" id="KW-0808">Transferase</keyword>
<feature type="transmembrane region" description="Helical" evidence="11">
    <location>
        <begin position="185"/>
        <end position="204"/>
    </location>
</feature>
<dbReference type="GO" id="GO:0032153">
    <property type="term" value="C:cell division site"/>
    <property type="evidence" value="ECO:0007669"/>
    <property type="project" value="TreeGrafter"/>
</dbReference>
<feature type="transmembrane region" description="Helical" evidence="11">
    <location>
        <begin position="273"/>
        <end position="293"/>
    </location>
</feature>
<evidence type="ECO:0000256" key="6">
    <source>
        <dbReference type="ARBA" id="ARBA00022960"/>
    </source>
</evidence>
<keyword evidence="5 11" id="KW-0812">Transmembrane</keyword>
<keyword evidence="7" id="KW-0573">Peptidoglycan synthesis</keyword>